<dbReference type="InterPro" id="IPR045305">
    <property type="entry name" value="RRM2_I_PABPs"/>
</dbReference>
<dbReference type="GO" id="GO:0005634">
    <property type="term" value="C:nucleus"/>
    <property type="evidence" value="ECO:0007669"/>
    <property type="project" value="UniProtKB-SubCell"/>
</dbReference>
<feature type="domain" description="PABC" evidence="13">
    <location>
        <begin position="717"/>
        <end position="794"/>
    </location>
</feature>
<protein>
    <recommendedName>
        <fullName evidence="10">Polyadenylate-binding protein</fullName>
        <shortName evidence="10">PABP</shortName>
    </recommendedName>
</protein>
<feature type="domain" description="RRM" evidence="12">
    <location>
        <begin position="190"/>
        <end position="263"/>
    </location>
</feature>
<comment type="subcellular location">
    <subcellularLocation>
        <location evidence="2 10">Cytoplasm</location>
    </subcellularLocation>
    <subcellularLocation>
        <location evidence="1">Nucleus</location>
    </subcellularLocation>
</comment>
<dbReference type="Proteomes" id="UP001311799">
    <property type="component" value="Unassembled WGS sequence"/>
</dbReference>
<dbReference type="FunFam" id="3.30.70.330:FF:000003">
    <property type="entry name" value="Polyadenylate-binding protein"/>
    <property type="match status" value="1"/>
</dbReference>
<proteinExistence type="inferred from homology"/>
<evidence type="ECO:0000259" key="13">
    <source>
        <dbReference type="PROSITE" id="PS51309"/>
    </source>
</evidence>
<feature type="domain" description="RRM" evidence="12">
    <location>
        <begin position="100"/>
        <end position="177"/>
    </location>
</feature>
<evidence type="ECO:0000256" key="9">
    <source>
        <dbReference type="PROSITE-ProRule" id="PRU00176"/>
    </source>
</evidence>
<feature type="compositionally biased region" description="Polar residues" evidence="11">
    <location>
        <begin position="307"/>
        <end position="323"/>
    </location>
</feature>
<dbReference type="Pfam" id="PF00076">
    <property type="entry name" value="RRM_1"/>
    <property type="match status" value="4"/>
</dbReference>
<dbReference type="FunFam" id="3.30.70.330:FF:000648">
    <property type="entry name" value="Polyadenylate-binding protein"/>
    <property type="match status" value="1"/>
</dbReference>
<reference evidence="14 15" key="1">
    <citation type="submission" date="2023-10" db="EMBL/GenBank/DDBJ databases">
        <title>Comparative genomics analysis reveals potential genetic determinants of host preference in Cryptosporidium xiaoi.</title>
        <authorList>
            <person name="Xiao L."/>
            <person name="Li J."/>
        </authorList>
    </citation>
    <scope>NUCLEOTIDE SEQUENCE [LARGE SCALE GENOMIC DNA]</scope>
    <source>
        <strain evidence="14 15">52996</strain>
    </source>
</reference>
<keyword evidence="5" id="KW-0677">Repeat</keyword>
<dbReference type="InterPro" id="IPR034364">
    <property type="entry name" value="PABP_RRM1"/>
</dbReference>
<evidence type="ECO:0000256" key="7">
    <source>
        <dbReference type="ARBA" id="ARBA00022884"/>
    </source>
</evidence>
<dbReference type="CDD" id="cd12379">
    <property type="entry name" value="RRM2_I_PABPs"/>
    <property type="match status" value="1"/>
</dbReference>
<dbReference type="SMART" id="SM00517">
    <property type="entry name" value="PolyA"/>
    <property type="match status" value="1"/>
</dbReference>
<evidence type="ECO:0000313" key="14">
    <source>
        <dbReference type="EMBL" id="KAK6588127.1"/>
    </source>
</evidence>
<keyword evidence="4 10" id="KW-0963">Cytoplasm</keyword>
<dbReference type="PROSITE" id="PS51309">
    <property type="entry name" value="PABC"/>
    <property type="match status" value="1"/>
</dbReference>
<dbReference type="InterPro" id="IPR012677">
    <property type="entry name" value="Nucleotide-bd_a/b_plait_sf"/>
</dbReference>
<feature type="region of interest" description="Disordered" evidence="11">
    <location>
        <begin position="265"/>
        <end position="356"/>
    </location>
</feature>
<evidence type="ECO:0000256" key="5">
    <source>
        <dbReference type="ARBA" id="ARBA00022737"/>
    </source>
</evidence>
<feature type="domain" description="RRM" evidence="12">
    <location>
        <begin position="12"/>
        <end position="90"/>
    </location>
</feature>
<dbReference type="SUPFAM" id="SSF54928">
    <property type="entry name" value="RNA-binding domain, RBD"/>
    <property type="match status" value="3"/>
</dbReference>
<keyword evidence="6" id="KW-0810">Translation regulation</keyword>
<feature type="compositionally biased region" description="Polar residues" evidence="11">
    <location>
        <begin position="627"/>
        <end position="642"/>
    </location>
</feature>
<keyword evidence="15" id="KW-1185">Reference proteome</keyword>
<feature type="region of interest" description="Disordered" evidence="11">
    <location>
        <begin position="583"/>
        <end position="602"/>
    </location>
</feature>
<dbReference type="GO" id="GO:0003723">
    <property type="term" value="F:RNA binding"/>
    <property type="evidence" value="ECO:0007669"/>
    <property type="project" value="UniProtKB-UniRule"/>
</dbReference>
<feature type="compositionally biased region" description="Low complexity" evidence="11">
    <location>
        <begin position="266"/>
        <end position="277"/>
    </location>
</feature>
<dbReference type="InterPro" id="IPR002004">
    <property type="entry name" value="PABP_HYD_C"/>
</dbReference>
<evidence type="ECO:0000313" key="15">
    <source>
        <dbReference type="Proteomes" id="UP001311799"/>
    </source>
</evidence>
<dbReference type="NCBIfam" id="TIGR01628">
    <property type="entry name" value="PABP-1234"/>
    <property type="match status" value="1"/>
</dbReference>
<gene>
    <name evidence="14" type="ORF">RS030_71117</name>
</gene>
<dbReference type="FunFam" id="3.30.70.330:FF:000651">
    <property type="entry name" value="Poly(A) binding protein cytoplasmic 1 like"/>
    <property type="match status" value="1"/>
</dbReference>
<dbReference type="CDD" id="cd12378">
    <property type="entry name" value="RRM1_I_PABPs"/>
    <property type="match status" value="1"/>
</dbReference>
<evidence type="ECO:0000256" key="10">
    <source>
        <dbReference type="RuleBase" id="RU362004"/>
    </source>
</evidence>
<name>A0AAV9XTV8_9CRYT</name>
<feature type="compositionally biased region" description="Gly residues" evidence="11">
    <location>
        <begin position="651"/>
        <end position="661"/>
    </location>
</feature>
<feature type="domain" description="RRM" evidence="12">
    <location>
        <begin position="378"/>
        <end position="455"/>
    </location>
</feature>
<dbReference type="SMART" id="SM00360">
    <property type="entry name" value="RRM"/>
    <property type="match status" value="4"/>
</dbReference>
<feature type="compositionally biased region" description="Basic and acidic residues" evidence="11">
    <location>
        <begin position="324"/>
        <end position="338"/>
    </location>
</feature>
<dbReference type="GO" id="GO:0006417">
    <property type="term" value="P:regulation of translation"/>
    <property type="evidence" value="ECO:0007669"/>
    <property type="project" value="UniProtKB-KW"/>
</dbReference>
<dbReference type="PROSITE" id="PS50102">
    <property type="entry name" value="RRM"/>
    <property type="match status" value="4"/>
</dbReference>
<dbReference type="EMBL" id="JAWDEY010000035">
    <property type="protein sequence ID" value="KAK6588127.1"/>
    <property type="molecule type" value="Genomic_DNA"/>
</dbReference>
<evidence type="ECO:0000256" key="4">
    <source>
        <dbReference type="ARBA" id="ARBA00022490"/>
    </source>
</evidence>
<dbReference type="PANTHER" id="PTHR24012">
    <property type="entry name" value="RNA BINDING PROTEIN"/>
    <property type="match status" value="1"/>
</dbReference>
<dbReference type="AlphaFoldDB" id="A0AAV9XTV8"/>
<dbReference type="SUPFAM" id="SSF63570">
    <property type="entry name" value="PABC (PABP) domain"/>
    <property type="match status" value="1"/>
</dbReference>
<comment type="caution">
    <text evidence="14">The sequence shown here is derived from an EMBL/GenBank/DDBJ whole genome shotgun (WGS) entry which is preliminary data.</text>
</comment>
<keyword evidence="7 9" id="KW-0694">RNA-binding</keyword>
<evidence type="ECO:0000259" key="12">
    <source>
        <dbReference type="PROSITE" id="PS50102"/>
    </source>
</evidence>
<organism evidence="14 15">
    <name type="scientific">Cryptosporidium xiaoi</name>
    <dbReference type="NCBI Taxonomy" id="659607"/>
    <lineage>
        <taxon>Eukaryota</taxon>
        <taxon>Sar</taxon>
        <taxon>Alveolata</taxon>
        <taxon>Apicomplexa</taxon>
        <taxon>Conoidasida</taxon>
        <taxon>Coccidia</taxon>
        <taxon>Eucoccidiorida</taxon>
        <taxon>Eimeriorina</taxon>
        <taxon>Cryptosporidiidae</taxon>
        <taxon>Cryptosporidium</taxon>
    </lineage>
</organism>
<evidence type="ECO:0000256" key="1">
    <source>
        <dbReference type="ARBA" id="ARBA00004123"/>
    </source>
</evidence>
<feature type="region of interest" description="Disordered" evidence="11">
    <location>
        <begin position="624"/>
        <end position="667"/>
    </location>
</feature>
<dbReference type="InterPro" id="IPR035979">
    <property type="entry name" value="RBD_domain_sf"/>
</dbReference>
<accession>A0AAV9XTV8</accession>
<comment type="function">
    <text evidence="10">Binds the poly(A) tail of mRNA.</text>
</comment>
<feature type="compositionally biased region" description="Low complexity" evidence="11">
    <location>
        <begin position="285"/>
        <end position="297"/>
    </location>
</feature>
<evidence type="ECO:0000256" key="6">
    <source>
        <dbReference type="ARBA" id="ARBA00022845"/>
    </source>
</evidence>
<keyword evidence="8" id="KW-0539">Nucleus</keyword>
<evidence type="ECO:0000256" key="2">
    <source>
        <dbReference type="ARBA" id="ARBA00004496"/>
    </source>
</evidence>
<dbReference type="Gene3D" id="1.10.1900.10">
    <property type="entry name" value="c-terminal domain of poly(a) binding protein"/>
    <property type="match status" value="1"/>
</dbReference>
<dbReference type="InterPro" id="IPR006515">
    <property type="entry name" value="PABP_1234"/>
</dbReference>
<evidence type="ECO:0000256" key="11">
    <source>
        <dbReference type="SAM" id="MobiDB-lite"/>
    </source>
</evidence>
<dbReference type="InterPro" id="IPR036053">
    <property type="entry name" value="PABP-dom"/>
</dbReference>
<sequence length="798" mass="85053">MTGNSSVVPVSASLYVGDLDADVTETMLYEIFNTVAVVSSVRICRDALTRRSLGYAYVNYNSVADAERALDTLNFTCIRGRPCRIMWCLRDPASRRNNDGNVFVKNLDKTIDNKTLFDTFSLFGNIMSCKIATDVEGKSLGYGFIHFEHADSAKEAISRLNGAVLGDSPIYVGKFQKKAERFSEKDKTFTNVYVKHIPKTWTEELLYKIFGEYGKISSLVLQTDSKGRPFGFVNFEDPDSAKAAVSALHNALVTPVGVELNTEEFSNQSNTSSGGSNKAVENSSKEGQTSSSSGVDSSEGKKKTTMAGDNTGDSESSNATLSEDQNKAAGGDDGKSAKTDVQPNRLYVSRAQKKNERQAVLKSQHDAVKENNQRYQGVNLYVKNLADSITEDDLRSLFEPFGTVSSVNIKVDESGVSRGFGFVSFLSPDEATKAITEMHLKLVRGKPLYVGLHERKEQRALRLQQRIRSGIPPVLRPGAIPPGPPGVHGAPMQFGVPPQMYFIPGNPTGVPATAMPHGRALVPNGFPNQNNMSNHPWRPSPTRVGGYGTTGAVPQMVNGPQIGGHYNGGVLQANAVSGTVPGPGNVSGGPSGVPSGVPVPPGSAPGIQGGGAGAVSGHAVQHGGIQTGQNQRGSGPTGGNQRIHNRHVQGNGSGRTGGPHGPGNHQVQKQGVKFAQNHKGGASGPNSAEIMQNGRQIDPALVSGSPMMQGHMIPQPDMPLTAATLAAASPSMQKQLLGERLFPIIAQFQPELAGKITGMMLEMDNSELLEILSSDIEIKNKVDEAMVVLERAQQQIST</sequence>
<dbReference type="Gene3D" id="3.30.70.330">
    <property type="match status" value="4"/>
</dbReference>
<evidence type="ECO:0000256" key="8">
    <source>
        <dbReference type="ARBA" id="ARBA00023242"/>
    </source>
</evidence>
<comment type="similarity">
    <text evidence="3 10">Belongs to the polyadenylate-binding protein type-1 family.</text>
</comment>
<dbReference type="GO" id="GO:0005737">
    <property type="term" value="C:cytoplasm"/>
    <property type="evidence" value="ECO:0007669"/>
    <property type="project" value="UniProtKB-SubCell"/>
</dbReference>
<evidence type="ECO:0000256" key="3">
    <source>
        <dbReference type="ARBA" id="ARBA00008557"/>
    </source>
</evidence>
<dbReference type="Pfam" id="PF00658">
    <property type="entry name" value="MLLE"/>
    <property type="match status" value="1"/>
</dbReference>
<dbReference type="InterPro" id="IPR000504">
    <property type="entry name" value="RRM_dom"/>
</dbReference>